<dbReference type="AlphaFoldDB" id="A0A8C9SW65"/>
<dbReference type="PANTHER" id="PTHR34343">
    <property type="entry name" value="SEROLOGICALLY DEFINED COLON CANCER ANTIGEN 8"/>
    <property type="match status" value="1"/>
</dbReference>
<dbReference type="PANTHER" id="PTHR34343:SF1">
    <property type="entry name" value="SEROLOGICALLY DEFINED COLON CANCER ANTIGEN 8"/>
    <property type="match status" value="1"/>
</dbReference>
<reference evidence="3" key="3">
    <citation type="submission" date="2025-09" db="UniProtKB">
        <authorList>
            <consortium name="Ensembl"/>
        </authorList>
    </citation>
    <scope>IDENTIFICATION</scope>
</reference>
<organism evidence="3 4">
    <name type="scientific">Scleropages formosus</name>
    <name type="common">Asian bonytongue</name>
    <name type="synonym">Osteoglossum formosum</name>
    <dbReference type="NCBI Taxonomy" id="113540"/>
    <lineage>
        <taxon>Eukaryota</taxon>
        <taxon>Metazoa</taxon>
        <taxon>Chordata</taxon>
        <taxon>Craniata</taxon>
        <taxon>Vertebrata</taxon>
        <taxon>Euteleostomi</taxon>
        <taxon>Actinopterygii</taxon>
        <taxon>Neopterygii</taxon>
        <taxon>Teleostei</taxon>
        <taxon>Osteoglossocephala</taxon>
        <taxon>Osteoglossomorpha</taxon>
        <taxon>Osteoglossiformes</taxon>
        <taxon>Osteoglossidae</taxon>
        <taxon>Scleropages</taxon>
    </lineage>
</organism>
<dbReference type="GO" id="GO:0001764">
    <property type="term" value="P:neuron migration"/>
    <property type="evidence" value="ECO:0007669"/>
    <property type="project" value="TreeGrafter"/>
</dbReference>
<evidence type="ECO:0000313" key="3">
    <source>
        <dbReference type="Ensembl" id="ENSSFOP00015042459.1"/>
    </source>
</evidence>
<feature type="coiled-coil region" evidence="1">
    <location>
        <begin position="534"/>
        <end position="561"/>
    </location>
</feature>
<keyword evidence="1" id="KW-0175">Coiled coil</keyword>
<feature type="region of interest" description="Disordered" evidence="2">
    <location>
        <begin position="1"/>
        <end position="40"/>
    </location>
</feature>
<dbReference type="InterPro" id="IPR031887">
    <property type="entry name" value="SDCCAG8"/>
</dbReference>
<dbReference type="GO" id="GO:0007098">
    <property type="term" value="P:centrosome cycle"/>
    <property type="evidence" value="ECO:0007669"/>
    <property type="project" value="InterPro"/>
</dbReference>
<proteinExistence type="predicted"/>
<name>A0A8C9SW65_SCLFO</name>
<evidence type="ECO:0000256" key="1">
    <source>
        <dbReference type="SAM" id="Coils"/>
    </source>
</evidence>
<evidence type="ECO:0000313" key="4">
    <source>
        <dbReference type="Proteomes" id="UP000694397"/>
    </source>
</evidence>
<evidence type="ECO:0000256" key="2">
    <source>
        <dbReference type="SAM" id="MobiDB-lite"/>
    </source>
</evidence>
<feature type="compositionally biased region" description="Polar residues" evidence="2">
    <location>
        <begin position="22"/>
        <end position="40"/>
    </location>
</feature>
<protein>
    <submittedName>
        <fullName evidence="3">SHH signaling and ciliogenesis regulator sdccag8</fullName>
    </submittedName>
</protein>
<feature type="coiled-coil region" evidence="1">
    <location>
        <begin position="145"/>
        <end position="172"/>
    </location>
</feature>
<sequence length="665" mass="75593">MVTNKGGIWTRLQPKAGDEDTSLQSSSFSPANQQRSSDVAENQLPSLQDLVPIIHNQSEYIQHLEAEVKFCKEELAGMKHRVRVVVLENEKLHKELKSRTVEDTLKDYTILDTTVTLAGCVCVLVCLGHSADWENLIKLLHQAQTETLEAQVMALRRELVTTQKEYEEVKGRLRHQEVAAAVTTTGGTPRVGGLCLKCAQHEAVLAQTHTSAPAQAVERLTRERDELMAALSSLRAAQAEVKQREWASSQQVKRAMEAAEEASLEKTMALVQCDQMRKELTGLRERLEKELVAEHERLAQAKEEAQSEARKEKEMLAQTVTHLSQKVADLEGQLDRDIRERSSLLAQLEEAQRRLTSQQEESSRVCGELRYQLTQAQLQREEAERELRDQVARNARQLEQVAQEAEKLGLELSGCRQRLEAAQQDASRARADALGLTERLDSTRRQLHLTRKEKDAAERCRSEEVASLAAQAKERERELLQRLRHEEAQHQRSVSKLDTLLSSQNSLIGKLKEECRVLGVQLEEVAEASRQVLHEQLSLEKEHFQQRVEKLQSRCQEMEVQCVQHGRMHQRMKQRLQQLDQHCQASAQQVMELLSRQNLLVEERRVLSEEMQNLRVQVHSAARPIPPTFWVQISLCGVGVFSLCSLVSCELATLCVRDSPALDRQ</sequence>
<feature type="coiled-coil region" evidence="1">
    <location>
        <begin position="270"/>
        <end position="439"/>
    </location>
</feature>
<accession>A0A8C9SW65</accession>
<dbReference type="Pfam" id="PF15964">
    <property type="entry name" value="CCCAP"/>
    <property type="match status" value="2"/>
</dbReference>
<gene>
    <name evidence="3" type="primary">sdccag8</name>
</gene>
<dbReference type="GO" id="GO:0035148">
    <property type="term" value="P:tube formation"/>
    <property type="evidence" value="ECO:0007669"/>
    <property type="project" value="TreeGrafter"/>
</dbReference>
<dbReference type="GO" id="GO:0005814">
    <property type="term" value="C:centriole"/>
    <property type="evidence" value="ECO:0007669"/>
    <property type="project" value="TreeGrafter"/>
</dbReference>
<dbReference type="Ensembl" id="ENSSFOT00015082520.1">
    <property type="protein sequence ID" value="ENSSFOP00015042459.1"/>
    <property type="gene ID" value="ENSSFOG00015017282.2"/>
</dbReference>
<reference evidence="3" key="2">
    <citation type="submission" date="2025-08" db="UniProtKB">
        <authorList>
            <consortium name="Ensembl"/>
        </authorList>
    </citation>
    <scope>IDENTIFICATION</scope>
</reference>
<dbReference type="GO" id="GO:0030010">
    <property type="term" value="P:establishment of cell polarity"/>
    <property type="evidence" value="ECO:0007669"/>
    <property type="project" value="TreeGrafter"/>
</dbReference>
<dbReference type="GeneTree" id="ENSGT00940000164292"/>
<keyword evidence="4" id="KW-1185">Reference proteome</keyword>
<dbReference type="Proteomes" id="UP000694397">
    <property type="component" value="Chromosome 4"/>
</dbReference>
<reference evidence="3 4" key="1">
    <citation type="submission" date="2019-04" db="EMBL/GenBank/DDBJ databases">
        <authorList>
            <consortium name="Wellcome Sanger Institute Data Sharing"/>
        </authorList>
    </citation>
    <scope>NUCLEOTIDE SEQUENCE [LARGE SCALE GENOMIC DNA]</scope>
</reference>
<dbReference type="GO" id="GO:0005813">
    <property type="term" value="C:centrosome"/>
    <property type="evidence" value="ECO:0007669"/>
    <property type="project" value="InterPro"/>
</dbReference>